<keyword evidence="2" id="KW-0812">Transmembrane</keyword>
<dbReference type="Pfam" id="PF06196">
    <property type="entry name" value="DUF997"/>
    <property type="match status" value="1"/>
</dbReference>
<evidence type="ECO:0000256" key="2">
    <source>
        <dbReference type="SAM" id="Phobius"/>
    </source>
</evidence>
<dbReference type="Proteomes" id="UP001597048">
    <property type="component" value="Unassembled WGS sequence"/>
</dbReference>
<sequence length="99" mass="11243">MNKIVTIARREALLSVVLAVLYMLGWWLSAYIVSPELTLGGWPLWFVLSCLFNPLLFIGLCVIMVRYCFKTVELDSPEPATSPNFVSPNIKDQVNHRES</sequence>
<name>A0ABW3KI58_9GAMM</name>
<dbReference type="PANTHER" id="PTHR39174:SF1">
    <property type="entry name" value="INNER MEMBRANE PROTEIN"/>
    <property type="match status" value="1"/>
</dbReference>
<keyword evidence="4" id="KW-1185">Reference proteome</keyword>
<feature type="compositionally biased region" description="Polar residues" evidence="1">
    <location>
        <begin position="79"/>
        <end position="92"/>
    </location>
</feature>
<dbReference type="PANTHER" id="PTHR39174">
    <property type="entry name" value="INNER MEMBRANE PROTEIN-RELATED"/>
    <property type="match status" value="1"/>
</dbReference>
<keyword evidence="2" id="KW-1133">Transmembrane helix</keyword>
<evidence type="ECO:0000256" key="1">
    <source>
        <dbReference type="SAM" id="MobiDB-lite"/>
    </source>
</evidence>
<keyword evidence="2" id="KW-0472">Membrane</keyword>
<comment type="caution">
    <text evidence="3">The sequence shown here is derived from an EMBL/GenBank/DDBJ whole genome shotgun (WGS) entry which is preliminary data.</text>
</comment>
<feature type="transmembrane region" description="Helical" evidence="2">
    <location>
        <begin position="12"/>
        <end position="33"/>
    </location>
</feature>
<proteinExistence type="predicted"/>
<organism evidence="3 4">
    <name type="scientific">Oceanisphaera ostreae</name>
    <dbReference type="NCBI Taxonomy" id="914151"/>
    <lineage>
        <taxon>Bacteria</taxon>
        <taxon>Pseudomonadati</taxon>
        <taxon>Pseudomonadota</taxon>
        <taxon>Gammaproteobacteria</taxon>
        <taxon>Aeromonadales</taxon>
        <taxon>Aeromonadaceae</taxon>
        <taxon>Oceanisphaera</taxon>
    </lineage>
</organism>
<dbReference type="InterPro" id="IPR010398">
    <property type="entry name" value="DUF997"/>
</dbReference>
<gene>
    <name evidence="3" type="ORF">ACFQ1C_04645</name>
</gene>
<evidence type="ECO:0000313" key="4">
    <source>
        <dbReference type="Proteomes" id="UP001597048"/>
    </source>
</evidence>
<reference evidence="4" key="1">
    <citation type="journal article" date="2019" name="Int. J. Syst. Evol. Microbiol.">
        <title>The Global Catalogue of Microorganisms (GCM) 10K type strain sequencing project: providing services to taxonomists for standard genome sequencing and annotation.</title>
        <authorList>
            <consortium name="The Broad Institute Genomics Platform"/>
            <consortium name="The Broad Institute Genome Sequencing Center for Infectious Disease"/>
            <person name="Wu L."/>
            <person name="Ma J."/>
        </authorList>
    </citation>
    <scope>NUCLEOTIDE SEQUENCE [LARGE SCALE GENOMIC DNA]</scope>
    <source>
        <strain evidence="4">CCUG 60525</strain>
    </source>
</reference>
<feature type="region of interest" description="Disordered" evidence="1">
    <location>
        <begin position="76"/>
        <end position="99"/>
    </location>
</feature>
<accession>A0ABW3KI58</accession>
<protein>
    <submittedName>
        <fullName evidence="3">YhdT family protein</fullName>
    </submittedName>
</protein>
<feature type="transmembrane region" description="Helical" evidence="2">
    <location>
        <begin position="45"/>
        <end position="69"/>
    </location>
</feature>
<dbReference type="RefSeq" id="WP_379557371.1">
    <property type="nucleotide sequence ID" value="NZ_JBHTJS010000013.1"/>
</dbReference>
<dbReference type="EMBL" id="JBHTJS010000013">
    <property type="protein sequence ID" value="MFD1007447.1"/>
    <property type="molecule type" value="Genomic_DNA"/>
</dbReference>
<evidence type="ECO:0000313" key="3">
    <source>
        <dbReference type="EMBL" id="MFD1007447.1"/>
    </source>
</evidence>